<dbReference type="Proteomes" id="UP001205185">
    <property type="component" value="Unassembled WGS sequence"/>
</dbReference>
<reference evidence="1 2" key="1">
    <citation type="submission" date="2022-06" db="EMBL/GenBank/DDBJ databases">
        <title>Genomic Encyclopedia of Archaeal and Bacterial Type Strains, Phase II (KMG-II): from individual species to whole genera.</title>
        <authorList>
            <person name="Goeker M."/>
        </authorList>
    </citation>
    <scope>NUCLEOTIDE SEQUENCE [LARGE SCALE GENOMIC DNA]</scope>
    <source>
        <strain evidence="1 2">DSM 44255</strain>
    </source>
</reference>
<accession>A0ABT1IHI9</accession>
<keyword evidence="2" id="KW-1185">Reference proteome</keyword>
<name>A0ABT1IHI9_9PSEU</name>
<evidence type="ECO:0000313" key="2">
    <source>
        <dbReference type="Proteomes" id="UP001205185"/>
    </source>
</evidence>
<comment type="caution">
    <text evidence="1">The sequence shown here is derived from an EMBL/GenBank/DDBJ whole genome shotgun (WGS) entry which is preliminary data.</text>
</comment>
<dbReference type="EMBL" id="JAMTCO010000011">
    <property type="protein sequence ID" value="MCP2272109.1"/>
    <property type="molecule type" value="Genomic_DNA"/>
</dbReference>
<sequence length="193" mass="21420">MLPTPQAFADESYFGTDQAGHYIFAAVFFARSKCELASEAMLGLRTRNHPGKLHWHDMTDRQRLHAARTLASIDGEHVVAVGAPVPQETQERGRAKCLERLVVELHGLGVAELCVESRSRRLNDRDVDVVRGAKYKLHKGARFTIAHSPGSKEPLLWAADILAGAMRARFAGSAAPWEALEHRTMECAVDVRR</sequence>
<evidence type="ECO:0008006" key="3">
    <source>
        <dbReference type="Google" id="ProtNLM"/>
    </source>
</evidence>
<dbReference type="RefSeq" id="WP_253889049.1">
    <property type="nucleotide sequence ID" value="NZ_BAAAVB010000015.1"/>
</dbReference>
<organism evidence="1 2">
    <name type="scientific">Actinokineospora diospyrosa</name>
    <dbReference type="NCBI Taxonomy" id="103728"/>
    <lineage>
        <taxon>Bacteria</taxon>
        <taxon>Bacillati</taxon>
        <taxon>Actinomycetota</taxon>
        <taxon>Actinomycetes</taxon>
        <taxon>Pseudonocardiales</taxon>
        <taxon>Pseudonocardiaceae</taxon>
        <taxon>Actinokineospora</taxon>
    </lineage>
</organism>
<proteinExistence type="predicted"/>
<evidence type="ECO:0000313" key="1">
    <source>
        <dbReference type="EMBL" id="MCP2272109.1"/>
    </source>
</evidence>
<protein>
    <recommendedName>
        <fullName evidence="3">DUF3800 domain-containing protein</fullName>
    </recommendedName>
</protein>
<gene>
    <name evidence="1" type="ORF">LV75_004628</name>
</gene>